<dbReference type="HAMAP" id="MF_00013">
    <property type="entry name" value="LipB"/>
    <property type="match status" value="1"/>
</dbReference>
<dbReference type="InterPro" id="IPR045864">
    <property type="entry name" value="aa-tRNA-synth_II/BPL/LPL"/>
</dbReference>
<dbReference type="EMBL" id="NVQC01000024">
    <property type="protein sequence ID" value="PTL35407.1"/>
    <property type="molecule type" value="Genomic_DNA"/>
</dbReference>
<reference evidence="12" key="2">
    <citation type="journal article" date="2018" name="Environ. Microbiol.">
        <title>Bloom of a denitrifying methanotroph, 'Candidatus Methylomirabilis limnetica', in a deep stratified lake.</title>
        <authorList>
            <person name="Graf J.S."/>
            <person name="Mayr M.J."/>
            <person name="Marchant H.K."/>
            <person name="Tienken D."/>
            <person name="Hach P.F."/>
            <person name="Brand A."/>
            <person name="Schubert C.J."/>
            <person name="Kuypers M.M."/>
            <person name="Milucka J."/>
        </authorList>
    </citation>
    <scope>NUCLEOTIDE SEQUENCE [LARGE SCALE GENOMIC DNA]</scope>
    <source>
        <strain evidence="12">Zug</strain>
    </source>
</reference>
<keyword evidence="2 5" id="KW-0808">Transferase</keyword>
<dbReference type="RefSeq" id="WP_107563205.1">
    <property type="nucleotide sequence ID" value="NZ_NVQC01000024.1"/>
</dbReference>
<sequence>MPTCSLIDLGLIPYTETLTLQRRLATLLAEDRLGDVLLLVEHPPVITLGRAGQMAHLRVPESSLAAMGIEFFEVERGGDMTYHGPGQLVGYPILNLTEHGRDLHRYLRQLEEVLIMTLSGFGIAAGRSLGRTGVWVGEEKIASLGIHVSRWVTRHGFALNINMDLAPFEMIVPCGIQGAKMTSMTQELSRPISVREVMVALIERFEVEFGVSLLPTSLPELFCSRSQAGRIERDVPAIVRGAS</sequence>
<feature type="active site" description="Acyl-thioester intermediate" evidence="5 7">
    <location>
        <position position="174"/>
    </location>
</feature>
<evidence type="ECO:0000313" key="12">
    <source>
        <dbReference type="Proteomes" id="UP000241436"/>
    </source>
</evidence>
<dbReference type="PIRSF" id="PIRSF016262">
    <property type="entry name" value="LPLase"/>
    <property type="match status" value="1"/>
</dbReference>
<keyword evidence="3 5" id="KW-0012">Acyltransferase</keyword>
<dbReference type="PROSITE" id="PS01313">
    <property type="entry name" value="LIPB"/>
    <property type="match status" value="1"/>
</dbReference>
<dbReference type="InterPro" id="IPR000544">
    <property type="entry name" value="Octanoyltransferase"/>
</dbReference>
<evidence type="ECO:0000256" key="9">
    <source>
        <dbReference type="PIRSR" id="PIRSR016262-3"/>
    </source>
</evidence>
<dbReference type="OrthoDB" id="9787061at2"/>
<evidence type="ECO:0000256" key="6">
    <source>
        <dbReference type="PIRNR" id="PIRNR016262"/>
    </source>
</evidence>
<dbReference type="AlphaFoldDB" id="A0A2T4TWB9"/>
<dbReference type="UniPathway" id="UPA00538">
    <property type="reaction ID" value="UER00592"/>
</dbReference>
<feature type="binding site" evidence="5 8">
    <location>
        <begin position="156"/>
        <end position="158"/>
    </location>
    <ligand>
        <name>substrate</name>
    </ligand>
</feature>
<evidence type="ECO:0000259" key="10">
    <source>
        <dbReference type="PROSITE" id="PS51733"/>
    </source>
</evidence>
<evidence type="ECO:0000256" key="7">
    <source>
        <dbReference type="PIRSR" id="PIRSR016262-1"/>
    </source>
</evidence>
<evidence type="ECO:0000256" key="3">
    <source>
        <dbReference type="ARBA" id="ARBA00023315"/>
    </source>
</evidence>
<feature type="binding site" evidence="5 8">
    <location>
        <begin position="76"/>
        <end position="83"/>
    </location>
    <ligand>
        <name>substrate</name>
    </ligand>
</feature>
<dbReference type="GO" id="GO:0009249">
    <property type="term" value="P:protein lipoylation"/>
    <property type="evidence" value="ECO:0007669"/>
    <property type="project" value="InterPro"/>
</dbReference>
<evidence type="ECO:0000256" key="1">
    <source>
        <dbReference type="ARBA" id="ARBA00004821"/>
    </source>
</evidence>
<dbReference type="NCBIfam" id="NF010925">
    <property type="entry name" value="PRK14345.1"/>
    <property type="match status" value="1"/>
</dbReference>
<comment type="similarity">
    <text evidence="5 6">Belongs to the LipB family.</text>
</comment>
<reference evidence="11 12" key="1">
    <citation type="submission" date="2017-09" db="EMBL/GenBank/DDBJ databases">
        <title>Bloom of a denitrifying methanotroph, Candidatus Methylomirabilis limnetica, in a deep stratified lake.</title>
        <authorList>
            <person name="Graf J.S."/>
            <person name="Marchant H.K."/>
            <person name="Tienken D."/>
            <person name="Hach P.F."/>
            <person name="Brand A."/>
            <person name="Schubert C.J."/>
            <person name="Kuypers M.M."/>
            <person name="Milucka J."/>
        </authorList>
    </citation>
    <scope>NUCLEOTIDE SEQUENCE [LARGE SCALE GENOMIC DNA]</scope>
    <source>
        <strain evidence="11 12">Zug</strain>
    </source>
</reference>
<feature type="site" description="Lowers pKa of active site Cys" evidence="5 9">
    <location>
        <position position="140"/>
    </location>
</feature>
<dbReference type="InterPro" id="IPR004143">
    <property type="entry name" value="BPL_LPL_catalytic"/>
</dbReference>
<evidence type="ECO:0000256" key="5">
    <source>
        <dbReference type="HAMAP-Rule" id="MF_00013"/>
    </source>
</evidence>
<proteinExistence type="inferred from homology"/>
<comment type="miscellaneous">
    <text evidence="5">In the reaction, the free carboxyl group of octanoic acid is attached via an amide linkage to the epsilon-amino group of a specific lysine residue of lipoyl domains of lipoate-dependent enzymes.</text>
</comment>
<evidence type="ECO:0000256" key="8">
    <source>
        <dbReference type="PIRSR" id="PIRSR016262-2"/>
    </source>
</evidence>
<dbReference type="SUPFAM" id="SSF55681">
    <property type="entry name" value="Class II aaRS and biotin synthetases"/>
    <property type="match status" value="1"/>
</dbReference>
<dbReference type="NCBIfam" id="TIGR00214">
    <property type="entry name" value="lipB"/>
    <property type="match status" value="1"/>
</dbReference>
<feature type="domain" description="BPL/LPL catalytic" evidence="10">
    <location>
        <begin position="31"/>
        <end position="213"/>
    </location>
</feature>
<evidence type="ECO:0000313" key="11">
    <source>
        <dbReference type="EMBL" id="PTL35407.1"/>
    </source>
</evidence>
<dbReference type="PANTHER" id="PTHR10993">
    <property type="entry name" value="OCTANOYLTRANSFERASE"/>
    <property type="match status" value="1"/>
</dbReference>
<dbReference type="Proteomes" id="UP000241436">
    <property type="component" value="Unassembled WGS sequence"/>
</dbReference>
<accession>A0A2T4TWB9</accession>
<organism evidence="11 12">
    <name type="scientific">Candidatus Methylomirabilis limnetica</name>
    <dbReference type="NCBI Taxonomy" id="2033718"/>
    <lineage>
        <taxon>Bacteria</taxon>
        <taxon>Candidatus Methylomirabilota</taxon>
        <taxon>Candidatus Methylomirabilia</taxon>
        <taxon>Candidatus Methylomirabilales</taxon>
        <taxon>Candidatus Methylomirabilaceae</taxon>
        <taxon>Candidatus Methylomirabilis</taxon>
    </lineage>
</organism>
<comment type="catalytic activity">
    <reaction evidence="5 6">
        <text>octanoyl-[ACP] + L-lysyl-[protein] = N(6)-octanoyl-L-lysyl-[protein] + holo-[ACP] + H(+)</text>
        <dbReference type="Rhea" id="RHEA:17665"/>
        <dbReference type="Rhea" id="RHEA-COMP:9636"/>
        <dbReference type="Rhea" id="RHEA-COMP:9685"/>
        <dbReference type="Rhea" id="RHEA-COMP:9752"/>
        <dbReference type="Rhea" id="RHEA-COMP:9928"/>
        <dbReference type="ChEBI" id="CHEBI:15378"/>
        <dbReference type="ChEBI" id="CHEBI:29969"/>
        <dbReference type="ChEBI" id="CHEBI:64479"/>
        <dbReference type="ChEBI" id="CHEBI:78463"/>
        <dbReference type="ChEBI" id="CHEBI:78809"/>
        <dbReference type="EC" id="2.3.1.181"/>
    </reaction>
</comment>
<keyword evidence="5" id="KW-0963">Cytoplasm</keyword>
<dbReference type="Pfam" id="PF21948">
    <property type="entry name" value="LplA-B_cat"/>
    <property type="match status" value="1"/>
</dbReference>
<dbReference type="GO" id="GO:0005737">
    <property type="term" value="C:cytoplasm"/>
    <property type="evidence" value="ECO:0007669"/>
    <property type="project" value="UniProtKB-SubCell"/>
</dbReference>
<comment type="function">
    <text evidence="4 5 6">Catalyzes the transfer of endogenously produced octanoic acid from octanoyl-acyl-carrier-protein onto the lipoyl domains of lipoate-dependent enzymes. Lipoyl-ACP can also act as a substrate although octanoyl-ACP is likely to be the physiological substrate.</text>
</comment>
<comment type="pathway">
    <text evidence="1 5 6">Protein modification; protein lipoylation via endogenous pathway; protein N(6)-(lipoyl)lysine from octanoyl-[acyl-carrier-protein]: step 1/2.</text>
</comment>
<dbReference type="Gene3D" id="3.30.930.10">
    <property type="entry name" value="Bira Bifunctional Protein, Domain 2"/>
    <property type="match status" value="1"/>
</dbReference>
<evidence type="ECO:0000256" key="2">
    <source>
        <dbReference type="ARBA" id="ARBA00022679"/>
    </source>
</evidence>
<dbReference type="GO" id="GO:0033819">
    <property type="term" value="F:lipoyl(octanoyl) transferase activity"/>
    <property type="evidence" value="ECO:0007669"/>
    <property type="project" value="UniProtKB-EC"/>
</dbReference>
<dbReference type="EC" id="2.3.1.181" evidence="5 6"/>
<name>A0A2T4TWB9_9BACT</name>
<keyword evidence="12" id="KW-1185">Reference proteome</keyword>
<feature type="binding site" evidence="5 8">
    <location>
        <begin position="143"/>
        <end position="145"/>
    </location>
    <ligand>
        <name>substrate</name>
    </ligand>
</feature>
<comment type="subcellular location">
    <subcellularLocation>
        <location evidence="5">Cytoplasm</location>
    </subcellularLocation>
</comment>
<dbReference type="CDD" id="cd16444">
    <property type="entry name" value="LipB"/>
    <property type="match status" value="1"/>
</dbReference>
<comment type="caution">
    <text evidence="11">The sequence shown here is derived from an EMBL/GenBank/DDBJ whole genome shotgun (WGS) entry which is preliminary data.</text>
</comment>
<gene>
    <name evidence="5" type="primary">lipB</name>
    <name evidence="11" type="ORF">CLG94_10080</name>
</gene>
<dbReference type="PANTHER" id="PTHR10993:SF7">
    <property type="entry name" value="LIPOYLTRANSFERASE 2, MITOCHONDRIAL-RELATED"/>
    <property type="match status" value="1"/>
</dbReference>
<evidence type="ECO:0000256" key="4">
    <source>
        <dbReference type="ARBA" id="ARBA00024732"/>
    </source>
</evidence>
<protein>
    <recommendedName>
        <fullName evidence="5 6">Octanoyltransferase</fullName>
        <ecNumber evidence="5 6">2.3.1.181</ecNumber>
    </recommendedName>
    <alternativeName>
        <fullName evidence="5">Lipoate-protein ligase B</fullName>
    </alternativeName>
    <alternativeName>
        <fullName evidence="5">Lipoyl/octanoyl transferase</fullName>
    </alternativeName>
    <alternativeName>
        <fullName evidence="5">Octanoyl-[acyl-carrier-protein]-protein N-octanoyltransferase</fullName>
    </alternativeName>
</protein>
<dbReference type="InterPro" id="IPR020605">
    <property type="entry name" value="Octanoyltransferase_CS"/>
</dbReference>
<dbReference type="PROSITE" id="PS51733">
    <property type="entry name" value="BPL_LPL_CATALYTIC"/>
    <property type="match status" value="1"/>
</dbReference>